<gene>
    <name evidence="1" type="ORF">R6U77_19760</name>
</gene>
<dbReference type="InterPro" id="IPR012347">
    <property type="entry name" value="Ferritin-like"/>
</dbReference>
<dbReference type="InterPro" id="IPR021617">
    <property type="entry name" value="DUF3231"/>
</dbReference>
<dbReference type="Pfam" id="PF11553">
    <property type="entry name" value="DUF3231"/>
    <property type="match status" value="1"/>
</dbReference>
<name>A0ABZ0RXU7_9BACI</name>
<reference evidence="1 2" key="1">
    <citation type="submission" date="2023-09" db="EMBL/GenBank/DDBJ databases">
        <authorList>
            <person name="Page C.A."/>
            <person name="Perez-Diaz I.M."/>
        </authorList>
    </citation>
    <scope>NUCLEOTIDE SEQUENCE [LARGE SCALE GENOMIC DNA]</scope>
    <source>
        <strain evidence="1 2">Ll15</strain>
    </source>
</reference>
<evidence type="ECO:0000313" key="2">
    <source>
        <dbReference type="Proteomes" id="UP001322664"/>
    </source>
</evidence>
<dbReference type="EMBL" id="CP137624">
    <property type="protein sequence ID" value="WPK12097.1"/>
    <property type="molecule type" value="Genomic_DNA"/>
</dbReference>
<dbReference type="Gene3D" id="1.20.1260.10">
    <property type="match status" value="1"/>
</dbReference>
<dbReference type="Proteomes" id="UP001322664">
    <property type="component" value="Chromosome"/>
</dbReference>
<protein>
    <submittedName>
        <fullName evidence="1">DUF3231 family protein</fullName>
    </submittedName>
</protein>
<dbReference type="RefSeq" id="WP_319836905.1">
    <property type="nucleotide sequence ID" value="NZ_CP137624.1"/>
</dbReference>
<accession>A0ABZ0RXU7</accession>
<organism evidence="1 2">
    <name type="scientific">Lysinibacillus louembei</name>
    <dbReference type="NCBI Taxonomy" id="1470088"/>
    <lineage>
        <taxon>Bacteria</taxon>
        <taxon>Bacillati</taxon>
        <taxon>Bacillota</taxon>
        <taxon>Bacilli</taxon>
        <taxon>Bacillales</taxon>
        <taxon>Bacillaceae</taxon>
        <taxon>Lysinibacillus</taxon>
    </lineage>
</organism>
<sequence length="171" mass="18711">MGILSGNPKDEPLHYGEVFSIWSSLAADYGMIAGYQTFYNHAGDEDLRKVIEDIIDTCREEIKQLEKILKTNGVALPPAPPERPVARLEDIPPGAKFNDQEISAALSVDITGGLVACSQAMGTSTREDIALMYGQFHTAKALLGAKLLRLNKTKGWLVPPPLHVHYPDGRD</sequence>
<evidence type="ECO:0000313" key="1">
    <source>
        <dbReference type="EMBL" id="WPK12097.1"/>
    </source>
</evidence>
<proteinExistence type="predicted"/>
<keyword evidence="2" id="KW-1185">Reference proteome</keyword>